<proteinExistence type="predicted"/>
<reference evidence="10 12" key="1">
    <citation type="submission" date="2020-06" db="EMBL/GenBank/DDBJ databases">
        <title>Anoxygenic phototrophic Chloroflexota member uses a Type I reaction center.</title>
        <authorList>
            <person name="Tsuji J.M."/>
            <person name="Shaw N.A."/>
            <person name="Nagashima S."/>
            <person name="Venkiteswaran J."/>
            <person name="Schiff S.L."/>
            <person name="Hanada S."/>
            <person name="Tank M."/>
            <person name="Neufeld J.D."/>
        </authorList>
    </citation>
    <scope>NUCLEOTIDE SEQUENCE [LARGE SCALE GENOMIC DNA]</scope>
    <source>
        <strain evidence="10">L227-S17</strain>
    </source>
</reference>
<dbReference type="Proteomes" id="UP000521676">
    <property type="component" value="Unassembled WGS sequence"/>
</dbReference>
<dbReference type="RefSeq" id="WP_341471489.1">
    <property type="nucleotide sequence ID" value="NZ_CP128400.1"/>
</dbReference>
<dbReference type="PANTHER" id="PTHR48111:SF4">
    <property type="entry name" value="DNA-BINDING DUAL TRANSCRIPTIONAL REGULATOR OMPR"/>
    <property type="match status" value="1"/>
</dbReference>
<dbReference type="InterPro" id="IPR011006">
    <property type="entry name" value="CheY-like_superfamily"/>
</dbReference>
<keyword evidence="1 6" id="KW-0597">Phosphoprotein</keyword>
<dbReference type="Gene3D" id="6.10.250.690">
    <property type="match status" value="1"/>
</dbReference>
<gene>
    <name evidence="10" type="ORF">HXX08_17795</name>
    <name evidence="11" type="ORF">OZ401_003242</name>
</gene>
<dbReference type="FunFam" id="1.10.10.10:FF:000018">
    <property type="entry name" value="DNA-binding response regulator ResD"/>
    <property type="match status" value="1"/>
</dbReference>
<name>A0A8T7M6G6_9CHLR</name>
<evidence type="ECO:0000313" key="11">
    <source>
        <dbReference type="EMBL" id="WJW69615.1"/>
    </source>
</evidence>
<keyword evidence="4 7" id="KW-0238">DNA-binding</keyword>
<dbReference type="SUPFAM" id="SSF46894">
    <property type="entry name" value="C-terminal effector domain of the bipartite response regulators"/>
    <property type="match status" value="1"/>
</dbReference>
<organism evidence="10 12">
    <name type="scientific">Candidatus Chlorohelix allophototropha</name>
    <dbReference type="NCBI Taxonomy" id="3003348"/>
    <lineage>
        <taxon>Bacteria</taxon>
        <taxon>Bacillati</taxon>
        <taxon>Chloroflexota</taxon>
        <taxon>Chloroflexia</taxon>
        <taxon>Candidatus Chloroheliales</taxon>
        <taxon>Candidatus Chloroheliaceae</taxon>
        <taxon>Candidatus Chlorohelix</taxon>
    </lineage>
</organism>
<accession>A0A8T7M6G6</accession>
<dbReference type="Pfam" id="PF00072">
    <property type="entry name" value="Response_reg"/>
    <property type="match status" value="1"/>
</dbReference>
<dbReference type="Gene3D" id="3.40.50.2300">
    <property type="match status" value="1"/>
</dbReference>
<dbReference type="EMBL" id="JACATZ010000003">
    <property type="protein sequence ID" value="NWJ47710.1"/>
    <property type="molecule type" value="Genomic_DNA"/>
</dbReference>
<evidence type="ECO:0000313" key="12">
    <source>
        <dbReference type="Proteomes" id="UP000521676"/>
    </source>
</evidence>
<dbReference type="InterPro" id="IPR001867">
    <property type="entry name" value="OmpR/PhoB-type_DNA-bd"/>
</dbReference>
<dbReference type="EMBL" id="CP128400">
    <property type="protein sequence ID" value="WJW69615.1"/>
    <property type="molecule type" value="Genomic_DNA"/>
</dbReference>
<dbReference type="InterPro" id="IPR016032">
    <property type="entry name" value="Sig_transdc_resp-reg_C-effctor"/>
</dbReference>
<evidence type="ECO:0000256" key="2">
    <source>
        <dbReference type="ARBA" id="ARBA00023012"/>
    </source>
</evidence>
<dbReference type="InterPro" id="IPR039420">
    <property type="entry name" value="WalR-like"/>
</dbReference>
<evidence type="ECO:0000313" key="13">
    <source>
        <dbReference type="Proteomes" id="UP001431572"/>
    </source>
</evidence>
<dbReference type="Proteomes" id="UP001431572">
    <property type="component" value="Chromosome 2"/>
</dbReference>
<dbReference type="SMART" id="SM00862">
    <property type="entry name" value="Trans_reg_C"/>
    <property type="match status" value="1"/>
</dbReference>
<dbReference type="SUPFAM" id="SSF52172">
    <property type="entry name" value="CheY-like"/>
    <property type="match status" value="1"/>
</dbReference>
<dbReference type="PROSITE" id="PS50110">
    <property type="entry name" value="RESPONSE_REGULATORY"/>
    <property type="match status" value="1"/>
</dbReference>
<dbReference type="Pfam" id="PF00486">
    <property type="entry name" value="Trans_reg_C"/>
    <property type="match status" value="1"/>
</dbReference>
<keyword evidence="13" id="KW-1185">Reference proteome</keyword>
<dbReference type="FunFam" id="3.40.50.2300:FF:000001">
    <property type="entry name" value="DNA-binding response regulator PhoB"/>
    <property type="match status" value="1"/>
</dbReference>
<evidence type="ECO:0000256" key="1">
    <source>
        <dbReference type="ARBA" id="ARBA00022553"/>
    </source>
</evidence>
<evidence type="ECO:0000256" key="4">
    <source>
        <dbReference type="ARBA" id="ARBA00023125"/>
    </source>
</evidence>
<feature type="DNA-binding region" description="OmpR/PhoB-type" evidence="7">
    <location>
        <begin position="133"/>
        <end position="231"/>
    </location>
</feature>
<keyword evidence="2" id="KW-0902">Two-component regulatory system</keyword>
<sequence length="235" mass="26605">MAETTTPKILIIEDEESIWSLVKGYLEREDYNVAVATDGQSGLETARRIKPDLIVLDLMLPGIDGLEICHLLRAESDVYILMLTARTEEIDRIIGLTMGADDYVTKPFSPRELVARIKAALRRYRQDPSPVTSNRNILGTLSLEISSRKVWVKDQLLDLTRTEFDLLATLTEMPSRVFSREQLLEAVWSHDYFGDERVVDVHIGQLRKKIELASGGQPIKTVWGVGYRFEAEAGK</sequence>
<dbReference type="GO" id="GO:0032993">
    <property type="term" value="C:protein-DNA complex"/>
    <property type="evidence" value="ECO:0007669"/>
    <property type="project" value="TreeGrafter"/>
</dbReference>
<reference evidence="11" key="2">
    <citation type="journal article" date="2024" name="Nature">
        <title>Anoxygenic phototroph of the Chloroflexota uses a type I reaction centre.</title>
        <authorList>
            <person name="Tsuji J.M."/>
            <person name="Shaw N.A."/>
            <person name="Nagashima S."/>
            <person name="Venkiteswaran J.J."/>
            <person name="Schiff S.L."/>
            <person name="Watanabe T."/>
            <person name="Fukui M."/>
            <person name="Hanada S."/>
            <person name="Tank M."/>
            <person name="Neufeld J.D."/>
        </authorList>
    </citation>
    <scope>NUCLEOTIDE SEQUENCE</scope>
    <source>
        <strain evidence="11">L227-S17</strain>
    </source>
</reference>
<evidence type="ECO:0000313" key="10">
    <source>
        <dbReference type="EMBL" id="NWJ47710.1"/>
    </source>
</evidence>
<dbReference type="CDD" id="cd00383">
    <property type="entry name" value="trans_reg_C"/>
    <property type="match status" value="1"/>
</dbReference>
<dbReference type="GO" id="GO:0006355">
    <property type="term" value="P:regulation of DNA-templated transcription"/>
    <property type="evidence" value="ECO:0007669"/>
    <property type="project" value="InterPro"/>
</dbReference>
<dbReference type="SMART" id="SM00448">
    <property type="entry name" value="REC"/>
    <property type="match status" value="1"/>
</dbReference>
<feature type="domain" description="Response regulatory" evidence="8">
    <location>
        <begin position="8"/>
        <end position="121"/>
    </location>
</feature>
<feature type="modified residue" description="4-aspartylphosphate" evidence="6">
    <location>
        <position position="57"/>
    </location>
</feature>
<evidence type="ECO:0000256" key="6">
    <source>
        <dbReference type="PROSITE-ProRule" id="PRU00169"/>
    </source>
</evidence>
<evidence type="ECO:0000259" key="9">
    <source>
        <dbReference type="PROSITE" id="PS51755"/>
    </source>
</evidence>
<dbReference type="AlphaFoldDB" id="A0A8T7M6G6"/>
<dbReference type="GO" id="GO:0000976">
    <property type="term" value="F:transcription cis-regulatory region binding"/>
    <property type="evidence" value="ECO:0007669"/>
    <property type="project" value="TreeGrafter"/>
</dbReference>
<keyword evidence="3" id="KW-0805">Transcription regulation</keyword>
<keyword evidence="5" id="KW-0804">Transcription</keyword>
<dbReference type="GO" id="GO:0005829">
    <property type="term" value="C:cytosol"/>
    <property type="evidence" value="ECO:0007669"/>
    <property type="project" value="TreeGrafter"/>
</dbReference>
<protein>
    <submittedName>
        <fullName evidence="10">Response regulator transcription factor</fullName>
    </submittedName>
</protein>
<dbReference type="Gene3D" id="1.10.10.10">
    <property type="entry name" value="Winged helix-like DNA-binding domain superfamily/Winged helix DNA-binding domain"/>
    <property type="match status" value="1"/>
</dbReference>
<feature type="domain" description="OmpR/PhoB-type" evidence="9">
    <location>
        <begin position="133"/>
        <end position="231"/>
    </location>
</feature>
<evidence type="ECO:0000256" key="5">
    <source>
        <dbReference type="ARBA" id="ARBA00023163"/>
    </source>
</evidence>
<dbReference type="InterPro" id="IPR036388">
    <property type="entry name" value="WH-like_DNA-bd_sf"/>
</dbReference>
<evidence type="ECO:0000256" key="3">
    <source>
        <dbReference type="ARBA" id="ARBA00023015"/>
    </source>
</evidence>
<dbReference type="InterPro" id="IPR001789">
    <property type="entry name" value="Sig_transdc_resp-reg_receiver"/>
</dbReference>
<evidence type="ECO:0000256" key="7">
    <source>
        <dbReference type="PROSITE-ProRule" id="PRU01091"/>
    </source>
</evidence>
<dbReference type="PROSITE" id="PS51755">
    <property type="entry name" value="OMPR_PHOB"/>
    <property type="match status" value="1"/>
</dbReference>
<dbReference type="GO" id="GO:0000156">
    <property type="term" value="F:phosphorelay response regulator activity"/>
    <property type="evidence" value="ECO:0007669"/>
    <property type="project" value="TreeGrafter"/>
</dbReference>
<dbReference type="PANTHER" id="PTHR48111">
    <property type="entry name" value="REGULATOR OF RPOS"/>
    <property type="match status" value="1"/>
</dbReference>
<evidence type="ECO:0000259" key="8">
    <source>
        <dbReference type="PROSITE" id="PS50110"/>
    </source>
</evidence>